<dbReference type="PANTHER" id="PTHR34366">
    <property type="entry name" value="OS07G0289901 PROTEIN-RELATED"/>
    <property type="match status" value="1"/>
</dbReference>
<gene>
    <name evidence="5" type="ORF">LIER_30268</name>
</gene>
<evidence type="ECO:0000313" key="6">
    <source>
        <dbReference type="Proteomes" id="UP001454036"/>
    </source>
</evidence>
<comment type="caution">
    <text evidence="5">The sequence shown here is derived from an EMBL/GenBank/DDBJ whole genome shotgun (WGS) entry which is preliminary data.</text>
</comment>
<dbReference type="EMBL" id="BAABME010010756">
    <property type="protein sequence ID" value="GAA0181681.1"/>
    <property type="molecule type" value="Genomic_DNA"/>
</dbReference>
<evidence type="ECO:0000256" key="3">
    <source>
        <dbReference type="SAM" id="SignalP"/>
    </source>
</evidence>
<accession>A0AAV3RQR4</accession>
<feature type="transmembrane region" description="Helical" evidence="2">
    <location>
        <begin position="178"/>
        <end position="196"/>
    </location>
</feature>
<feature type="signal peptide" evidence="3">
    <location>
        <begin position="1"/>
        <end position="27"/>
    </location>
</feature>
<keyword evidence="2" id="KW-0472">Membrane</keyword>
<sequence length="197" mass="22011">MTYTLKHLSLVIAMIYILSFCSYSIKADDYHTPETEDGGGTSNEYFPPKGYNNGNEDSPEVGVGENDPAHIVNKALQCFGDNYIYKSCEGTCRLNINGNLNVAPDQTDEYCSGPCLKETHLVLSCIEGALSHFVFYNKASIYDIRETINEGCSHGPNRGDFNVMEHLQSEEGNAQKETFKFLYGFTIMIIISFILLQ</sequence>
<feature type="region of interest" description="Disordered" evidence="1">
    <location>
        <begin position="32"/>
        <end position="66"/>
    </location>
</feature>
<evidence type="ECO:0000256" key="2">
    <source>
        <dbReference type="SAM" id="Phobius"/>
    </source>
</evidence>
<keyword evidence="2" id="KW-0812">Transmembrane</keyword>
<keyword evidence="3" id="KW-0732">Signal</keyword>
<feature type="domain" description="DUF7731" evidence="4">
    <location>
        <begin position="68"/>
        <end position="168"/>
    </location>
</feature>
<organism evidence="5 6">
    <name type="scientific">Lithospermum erythrorhizon</name>
    <name type="common">Purple gromwell</name>
    <name type="synonym">Lithospermum officinale var. erythrorhizon</name>
    <dbReference type="NCBI Taxonomy" id="34254"/>
    <lineage>
        <taxon>Eukaryota</taxon>
        <taxon>Viridiplantae</taxon>
        <taxon>Streptophyta</taxon>
        <taxon>Embryophyta</taxon>
        <taxon>Tracheophyta</taxon>
        <taxon>Spermatophyta</taxon>
        <taxon>Magnoliopsida</taxon>
        <taxon>eudicotyledons</taxon>
        <taxon>Gunneridae</taxon>
        <taxon>Pentapetalae</taxon>
        <taxon>asterids</taxon>
        <taxon>lamiids</taxon>
        <taxon>Boraginales</taxon>
        <taxon>Boraginaceae</taxon>
        <taxon>Boraginoideae</taxon>
        <taxon>Lithospermeae</taxon>
        <taxon>Lithospermum</taxon>
    </lineage>
</organism>
<dbReference type="AlphaFoldDB" id="A0AAV3RQR4"/>
<evidence type="ECO:0000256" key="1">
    <source>
        <dbReference type="SAM" id="MobiDB-lite"/>
    </source>
</evidence>
<dbReference type="Pfam" id="PF24865">
    <property type="entry name" value="DUF7731"/>
    <property type="match status" value="1"/>
</dbReference>
<proteinExistence type="predicted"/>
<reference evidence="5 6" key="1">
    <citation type="submission" date="2024-01" db="EMBL/GenBank/DDBJ databases">
        <title>The complete chloroplast genome sequence of Lithospermum erythrorhizon: insights into the phylogenetic relationship among Boraginaceae species and the maternal lineages of purple gromwells.</title>
        <authorList>
            <person name="Okada T."/>
            <person name="Watanabe K."/>
        </authorList>
    </citation>
    <scope>NUCLEOTIDE SEQUENCE [LARGE SCALE GENOMIC DNA]</scope>
</reference>
<keyword evidence="6" id="KW-1185">Reference proteome</keyword>
<dbReference type="Proteomes" id="UP001454036">
    <property type="component" value="Unassembled WGS sequence"/>
</dbReference>
<evidence type="ECO:0000313" key="5">
    <source>
        <dbReference type="EMBL" id="GAA0181681.1"/>
    </source>
</evidence>
<feature type="chain" id="PRO_5043932307" description="DUF7731 domain-containing protein" evidence="3">
    <location>
        <begin position="28"/>
        <end position="197"/>
    </location>
</feature>
<name>A0AAV3RQR4_LITER</name>
<evidence type="ECO:0000259" key="4">
    <source>
        <dbReference type="Pfam" id="PF24865"/>
    </source>
</evidence>
<keyword evidence="2" id="KW-1133">Transmembrane helix</keyword>
<dbReference type="InterPro" id="IPR056633">
    <property type="entry name" value="DUF7731"/>
</dbReference>
<dbReference type="PANTHER" id="PTHR34366:SF2">
    <property type="entry name" value="OS07G0289901 PROTEIN"/>
    <property type="match status" value="1"/>
</dbReference>
<protein>
    <recommendedName>
        <fullName evidence="4">DUF7731 domain-containing protein</fullName>
    </recommendedName>
</protein>